<evidence type="ECO:0000256" key="6">
    <source>
        <dbReference type="RuleBase" id="RU003477"/>
    </source>
</evidence>
<proteinExistence type="inferred from homology"/>
<dbReference type="InterPro" id="IPR005824">
    <property type="entry name" value="KOW"/>
</dbReference>
<protein>
    <recommendedName>
        <fullName evidence="4 5">Large ribosomal subunit protein uL24</fullName>
    </recommendedName>
</protein>
<comment type="function">
    <text evidence="5">One of the proteins that surrounds the polypeptide exit tunnel on the outside of the subunit.</text>
</comment>
<evidence type="ECO:0000256" key="5">
    <source>
        <dbReference type="HAMAP-Rule" id="MF_01326"/>
    </source>
</evidence>
<keyword evidence="5" id="KW-0694">RNA-binding</keyword>
<dbReference type="Pfam" id="PF17136">
    <property type="entry name" value="ribosomal_L24"/>
    <property type="match status" value="1"/>
</dbReference>
<comment type="caution">
    <text evidence="8">The sequence shown here is derived from an EMBL/GenBank/DDBJ whole genome shotgun (WGS) entry which is preliminary data.</text>
</comment>
<dbReference type="GO" id="GO:1990904">
    <property type="term" value="C:ribonucleoprotein complex"/>
    <property type="evidence" value="ECO:0007669"/>
    <property type="project" value="UniProtKB-KW"/>
</dbReference>
<evidence type="ECO:0000256" key="1">
    <source>
        <dbReference type="ARBA" id="ARBA00010618"/>
    </source>
</evidence>
<evidence type="ECO:0000313" key="9">
    <source>
        <dbReference type="Proteomes" id="UP000176429"/>
    </source>
</evidence>
<evidence type="ECO:0000259" key="7">
    <source>
        <dbReference type="SMART" id="SM00739"/>
    </source>
</evidence>
<gene>
    <name evidence="5" type="primary">rplX</name>
    <name evidence="8" type="ORF">A3H68_02920</name>
</gene>
<dbReference type="InterPro" id="IPR041988">
    <property type="entry name" value="Ribosomal_uL24_KOW"/>
</dbReference>
<dbReference type="SMART" id="SM00739">
    <property type="entry name" value="KOW"/>
    <property type="match status" value="1"/>
</dbReference>
<feature type="domain" description="KOW" evidence="7">
    <location>
        <begin position="2"/>
        <end position="29"/>
    </location>
</feature>
<sequence length="74" mass="7943">MKIKKGDKVRIITGADKGKVGVILRALPKEGKVIVEGVNVKKRHTKAKRQGSKGQVIDKTLPIDVSNVALAKSV</sequence>
<dbReference type="NCBIfam" id="TIGR01079">
    <property type="entry name" value="rplX_bact"/>
    <property type="match status" value="1"/>
</dbReference>
<dbReference type="InterPro" id="IPR008991">
    <property type="entry name" value="Translation_prot_SH3-like_sf"/>
</dbReference>
<dbReference type="PANTHER" id="PTHR12903">
    <property type="entry name" value="MITOCHONDRIAL RIBOSOMAL PROTEIN L24"/>
    <property type="match status" value="1"/>
</dbReference>
<organism evidence="8 9">
    <name type="scientific">Candidatus Taylorbacteria bacterium RIFCSPLOWO2_02_FULL_46_40</name>
    <dbReference type="NCBI Taxonomy" id="1802329"/>
    <lineage>
        <taxon>Bacteria</taxon>
        <taxon>Candidatus Tayloriibacteriota</taxon>
    </lineage>
</organism>
<comment type="subunit">
    <text evidence="5">Part of the 50S ribosomal subunit.</text>
</comment>
<keyword evidence="2 5" id="KW-0689">Ribosomal protein</keyword>
<comment type="function">
    <text evidence="5">One of two assembly initiator proteins, it binds directly to the 5'-end of the 23S rRNA, where it nucleates assembly of the 50S subunit.</text>
</comment>
<dbReference type="InterPro" id="IPR003256">
    <property type="entry name" value="Ribosomal_uL24"/>
</dbReference>
<dbReference type="EMBL" id="MHSH01000038">
    <property type="protein sequence ID" value="OHA41153.1"/>
    <property type="molecule type" value="Genomic_DNA"/>
</dbReference>
<dbReference type="CDD" id="cd06089">
    <property type="entry name" value="KOW_RPL26"/>
    <property type="match status" value="1"/>
</dbReference>
<accession>A0A1G2NYR0</accession>
<name>A0A1G2NYR0_9BACT</name>
<evidence type="ECO:0000313" key="8">
    <source>
        <dbReference type="EMBL" id="OHA41153.1"/>
    </source>
</evidence>
<dbReference type="SUPFAM" id="SSF50104">
    <property type="entry name" value="Translation proteins SH3-like domain"/>
    <property type="match status" value="1"/>
</dbReference>
<dbReference type="AlphaFoldDB" id="A0A1G2NYR0"/>
<dbReference type="GO" id="GO:0019843">
    <property type="term" value="F:rRNA binding"/>
    <property type="evidence" value="ECO:0007669"/>
    <property type="project" value="UniProtKB-UniRule"/>
</dbReference>
<comment type="similarity">
    <text evidence="1 5 6">Belongs to the universal ribosomal protein uL24 family.</text>
</comment>
<evidence type="ECO:0000256" key="2">
    <source>
        <dbReference type="ARBA" id="ARBA00022980"/>
    </source>
</evidence>
<keyword evidence="3 5" id="KW-0687">Ribonucleoprotein</keyword>
<evidence type="ECO:0000256" key="4">
    <source>
        <dbReference type="ARBA" id="ARBA00035206"/>
    </source>
</evidence>
<dbReference type="GO" id="GO:0006412">
    <property type="term" value="P:translation"/>
    <property type="evidence" value="ECO:0007669"/>
    <property type="project" value="UniProtKB-UniRule"/>
</dbReference>
<dbReference type="GO" id="GO:0005840">
    <property type="term" value="C:ribosome"/>
    <property type="evidence" value="ECO:0007669"/>
    <property type="project" value="UniProtKB-KW"/>
</dbReference>
<dbReference type="InterPro" id="IPR014722">
    <property type="entry name" value="Rib_uL2_dom2"/>
</dbReference>
<dbReference type="Gene3D" id="2.30.30.30">
    <property type="match status" value="1"/>
</dbReference>
<dbReference type="HAMAP" id="MF_01326_B">
    <property type="entry name" value="Ribosomal_uL24_B"/>
    <property type="match status" value="1"/>
</dbReference>
<keyword evidence="5" id="KW-0699">rRNA-binding</keyword>
<dbReference type="InterPro" id="IPR057264">
    <property type="entry name" value="Ribosomal_uL24_C"/>
</dbReference>
<dbReference type="GO" id="GO:0003735">
    <property type="term" value="F:structural constituent of ribosome"/>
    <property type="evidence" value="ECO:0007669"/>
    <property type="project" value="InterPro"/>
</dbReference>
<dbReference type="PROSITE" id="PS01108">
    <property type="entry name" value="RIBOSOMAL_L24"/>
    <property type="match status" value="1"/>
</dbReference>
<dbReference type="Pfam" id="PF00467">
    <property type="entry name" value="KOW"/>
    <property type="match status" value="1"/>
</dbReference>
<dbReference type="Proteomes" id="UP000176429">
    <property type="component" value="Unassembled WGS sequence"/>
</dbReference>
<evidence type="ECO:0000256" key="3">
    <source>
        <dbReference type="ARBA" id="ARBA00023274"/>
    </source>
</evidence>
<dbReference type="InterPro" id="IPR005825">
    <property type="entry name" value="Ribosomal_uL24_CS"/>
</dbReference>
<reference evidence="8 9" key="1">
    <citation type="journal article" date="2016" name="Nat. Commun.">
        <title>Thousands of microbial genomes shed light on interconnected biogeochemical processes in an aquifer system.</title>
        <authorList>
            <person name="Anantharaman K."/>
            <person name="Brown C.T."/>
            <person name="Hug L.A."/>
            <person name="Sharon I."/>
            <person name="Castelle C.J."/>
            <person name="Probst A.J."/>
            <person name="Thomas B.C."/>
            <person name="Singh A."/>
            <person name="Wilkins M.J."/>
            <person name="Karaoz U."/>
            <person name="Brodie E.L."/>
            <person name="Williams K.H."/>
            <person name="Hubbard S.S."/>
            <person name="Banfield J.F."/>
        </authorList>
    </citation>
    <scope>NUCLEOTIDE SEQUENCE [LARGE SCALE GENOMIC DNA]</scope>
</reference>